<gene>
    <name evidence="1" type="ORF">SAMN05660918_2086</name>
</gene>
<proteinExistence type="predicted"/>
<protein>
    <recommendedName>
        <fullName evidence="3">Immunity protein 50</fullName>
    </recommendedName>
</protein>
<reference evidence="2" key="1">
    <citation type="submission" date="2016-10" db="EMBL/GenBank/DDBJ databases">
        <authorList>
            <person name="Varghese N."/>
            <person name="Submissions S."/>
        </authorList>
    </citation>
    <scope>NUCLEOTIDE SEQUENCE [LARGE SCALE GENOMIC DNA]</scope>
    <source>
        <strain evidence="2">DSM 17934</strain>
    </source>
</reference>
<organism evidence="1 2">
    <name type="scientific">Flavobacterium terrigena</name>
    <dbReference type="NCBI Taxonomy" id="402734"/>
    <lineage>
        <taxon>Bacteria</taxon>
        <taxon>Pseudomonadati</taxon>
        <taxon>Bacteroidota</taxon>
        <taxon>Flavobacteriia</taxon>
        <taxon>Flavobacteriales</taxon>
        <taxon>Flavobacteriaceae</taxon>
        <taxon>Flavobacterium</taxon>
    </lineage>
</organism>
<evidence type="ECO:0000313" key="2">
    <source>
        <dbReference type="Proteomes" id="UP000199702"/>
    </source>
</evidence>
<dbReference type="AlphaFoldDB" id="A0A1H6V4P2"/>
<dbReference type="RefSeq" id="WP_091312762.1">
    <property type="nucleotide sequence ID" value="NZ_FNYA01000005.1"/>
</dbReference>
<dbReference type="STRING" id="402734.SAMN05660918_2086"/>
<dbReference type="EMBL" id="FNYA01000005">
    <property type="protein sequence ID" value="SEI99501.1"/>
    <property type="molecule type" value="Genomic_DNA"/>
</dbReference>
<evidence type="ECO:0000313" key="1">
    <source>
        <dbReference type="EMBL" id="SEI99501.1"/>
    </source>
</evidence>
<name>A0A1H6V4P2_9FLAO</name>
<sequence length="131" mass="15287">MLAPKNIGNSFYMIEEILNRYESFSDSLISKICYERSNQNDGKIEVFIRCMNAYNDYQFESIKLVLTDVIEFRLIENNPFSALVVNSALLIKQDDFIIIDFFPDIFNEGLKLNSESDFMIRAKGINYQVLK</sequence>
<accession>A0A1H6V4P2</accession>
<dbReference type="Proteomes" id="UP000199702">
    <property type="component" value="Unassembled WGS sequence"/>
</dbReference>
<keyword evidence="2" id="KW-1185">Reference proteome</keyword>
<evidence type="ECO:0008006" key="3">
    <source>
        <dbReference type="Google" id="ProtNLM"/>
    </source>
</evidence>